<sequence>MKSGEHRDRVAQEHDIIAFEMEGAGVWEEIPCIIVKGVCDYADSHKNKLWQDFAAAMAASATKALMERYVCRTPRTNSGPTPAMFTLVPVSAGVVGPSRFVGRGDELGRLHEALKWTGERCTAVLQGLGGMGKTQLSIEYMKRHRGDYSAMLWLNARDE</sequence>
<name>A0A167CKL0_COLIC</name>
<dbReference type="PANTHER" id="PTHR46082">
    <property type="entry name" value="ATP/GTP-BINDING PROTEIN-RELATED"/>
    <property type="match status" value="1"/>
</dbReference>
<proteinExistence type="predicted"/>
<dbReference type="InterPro" id="IPR053137">
    <property type="entry name" value="NLR-like"/>
</dbReference>
<evidence type="ECO:0000313" key="2">
    <source>
        <dbReference type="Proteomes" id="UP000076584"/>
    </source>
</evidence>
<dbReference type="PANTHER" id="PTHR46082:SF6">
    <property type="entry name" value="AAA+ ATPASE DOMAIN-CONTAINING PROTEIN-RELATED"/>
    <property type="match status" value="1"/>
</dbReference>
<comment type="caution">
    <text evidence="1">The sequence shown here is derived from an EMBL/GenBank/DDBJ whole genome shotgun (WGS) entry which is preliminary data.</text>
</comment>
<keyword evidence="2" id="KW-1185">Reference proteome</keyword>
<dbReference type="GO" id="GO:0009116">
    <property type="term" value="P:nucleoside metabolic process"/>
    <property type="evidence" value="ECO:0007669"/>
    <property type="project" value="InterPro"/>
</dbReference>
<gene>
    <name evidence="1" type="ORF">CI238_13584</name>
</gene>
<dbReference type="STRING" id="1573173.A0A167CKL0"/>
<dbReference type="Proteomes" id="UP000076584">
    <property type="component" value="Unassembled WGS sequence"/>
</dbReference>
<protein>
    <submittedName>
        <fullName evidence="1">Nb-arc and tpr domain protein</fullName>
    </submittedName>
</protein>
<dbReference type="Gene3D" id="3.40.50.300">
    <property type="entry name" value="P-loop containing nucleotide triphosphate hydrolases"/>
    <property type="match status" value="1"/>
</dbReference>
<accession>A0A167CKL0</accession>
<organism evidence="1 2">
    <name type="scientific">Colletotrichum incanum</name>
    <name type="common">Soybean anthracnose fungus</name>
    <dbReference type="NCBI Taxonomy" id="1573173"/>
    <lineage>
        <taxon>Eukaryota</taxon>
        <taxon>Fungi</taxon>
        <taxon>Dikarya</taxon>
        <taxon>Ascomycota</taxon>
        <taxon>Pezizomycotina</taxon>
        <taxon>Sordariomycetes</taxon>
        <taxon>Hypocreomycetidae</taxon>
        <taxon>Glomerellales</taxon>
        <taxon>Glomerellaceae</taxon>
        <taxon>Colletotrichum</taxon>
        <taxon>Colletotrichum spaethianum species complex</taxon>
    </lineage>
</organism>
<dbReference type="GO" id="GO:0003824">
    <property type="term" value="F:catalytic activity"/>
    <property type="evidence" value="ECO:0007669"/>
    <property type="project" value="InterPro"/>
</dbReference>
<dbReference type="SUPFAM" id="SSF53167">
    <property type="entry name" value="Purine and uridine phosphorylases"/>
    <property type="match status" value="1"/>
</dbReference>
<reference evidence="1 2" key="1">
    <citation type="submission" date="2015-06" db="EMBL/GenBank/DDBJ databases">
        <title>Survival trade-offs in plant roots during colonization by closely related pathogenic and mutualistic fungi.</title>
        <authorList>
            <person name="Hacquard S."/>
            <person name="Kracher B."/>
            <person name="Hiruma K."/>
            <person name="Weinman A."/>
            <person name="Muench P."/>
            <person name="Garrido Oter R."/>
            <person name="Ver Loren van Themaat E."/>
            <person name="Dallerey J.-F."/>
            <person name="Damm U."/>
            <person name="Henrissat B."/>
            <person name="Lespinet O."/>
            <person name="Thon M."/>
            <person name="Kemen E."/>
            <person name="McHardy A.C."/>
            <person name="Schulze-Lefert P."/>
            <person name="O'Connell R.J."/>
        </authorList>
    </citation>
    <scope>NUCLEOTIDE SEQUENCE [LARGE SCALE GENOMIC DNA]</scope>
    <source>
        <strain evidence="1 2">MAFF 238704</strain>
    </source>
</reference>
<dbReference type="SUPFAM" id="SSF52540">
    <property type="entry name" value="P-loop containing nucleoside triphosphate hydrolases"/>
    <property type="match status" value="1"/>
</dbReference>
<dbReference type="InterPro" id="IPR035994">
    <property type="entry name" value="Nucleoside_phosphorylase_sf"/>
</dbReference>
<dbReference type="AlphaFoldDB" id="A0A167CKL0"/>
<evidence type="ECO:0000313" key="1">
    <source>
        <dbReference type="EMBL" id="KZL82716.1"/>
    </source>
</evidence>
<dbReference type="EMBL" id="LFIW01001350">
    <property type="protein sequence ID" value="KZL82716.1"/>
    <property type="molecule type" value="Genomic_DNA"/>
</dbReference>
<dbReference type="Gene3D" id="3.40.50.1580">
    <property type="entry name" value="Nucleoside phosphorylase domain"/>
    <property type="match status" value="1"/>
</dbReference>
<dbReference type="InterPro" id="IPR027417">
    <property type="entry name" value="P-loop_NTPase"/>
</dbReference>
<feature type="non-terminal residue" evidence="1">
    <location>
        <position position="159"/>
    </location>
</feature>